<name>D8SL02_SELML</name>
<dbReference type="InParanoid" id="D8SL02"/>
<reference evidence="1 2" key="1">
    <citation type="journal article" date="2011" name="Science">
        <title>The Selaginella genome identifies genetic changes associated with the evolution of vascular plants.</title>
        <authorList>
            <person name="Banks J.A."/>
            <person name="Nishiyama T."/>
            <person name="Hasebe M."/>
            <person name="Bowman J.L."/>
            <person name="Gribskov M."/>
            <person name="dePamphilis C."/>
            <person name="Albert V.A."/>
            <person name="Aono N."/>
            <person name="Aoyama T."/>
            <person name="Ambrose B.A."/>
            <person name="Ashton N.W."/>
            <person name="Axtell M.J."/>
            <person name="Barker E."/>
            <person name="Barker M.S."/>
            <person name="Bennetzen J.L."/>
            <person name="Bonawitz N.D."/>
            <person name="Chapple C."/>
            <person name="Cheng C."/>
            <person name="Correa L.G."/>
            <person name="Dacre M."/>
            <person name="DeBarry J."/>
            <person name="Dreyer I."/>
            <person name="Elias M."/>
            <person name="Engstrom E.M."/>
            <person name="Estelle M."/>
            <person name="Feng L."/>
            <person name="Finet C."/>
            <person name="Floyd S.K."/>
            <person name="Frommer W.B."/>
            <person name="Fujita T."/>
            <person name="Gramzow L."/>
            <person name="Gutensohn M."/>
            <person name="Harholt J."/>
            <person name="Hattori M."/>
            <person name="Heyl A."/>
            <person name="Hirai T."/>
            <person name="Hiwatashi Y."/>
            <person name="Ishikawa M."/>
            <person name="Iwata M."/>
            <person name="Karol K.G."/>
            <person name="Koehler B."/>
            <person name="Kolukisaoglu U."/>
            <person name="Kubo M."/>
            <person name="Kurata T."/>
            <person name="Lalonde S."/>
            <person name="Li K."/>
            <person name="Li Y."/>
            <person name="Litt A."/>
            <person name="Lyons E."/>
            <person name="Manning G."/>
            <person name="Maruyama T."/>
            <person name="Michael T.P."/>
            <person name="Mikami K."/>
            <person name="Miyazaki S."/>
            <person name="Morinaga S."/>
            <person name="Murata T."/>
            <person name="Mueller-Roeber B."/>
            <person name="Nelson D.R."/>
            <person name="Obara M."/>
            <person name="Oguri Y."/>
            <person name="Olmstead R.G."/>
            <person name="Onodera N."/>
            <person name="Petersen B.L."/>
            <person name="Pils B."/>
            <person name="Prigge M."/>
            <person name="Rensing S.A."/>
            <person name="Riano-Pachon D.M."/>
            <person name="Roberts A.W."/>
            <person name="Sato Y."/>
            <person name="Scheller H.V."/>
            <person name="Schulz B."/>
            <person name="Schulz C."/>
            <person name="Shakirov E.V."/>
            <person name="Shibagaki N."/>
            <person name="Shinohara N."/>
            <person name="Shippen D.E."/>
            <person name="Soerensen I."/>
            <person name="Sotooka R."/>
            <person name="Sugimoto N."/>
            <person name="Sugita M."/>
            <person name="Sumikawa N."/>
            <person name="Tanurdzic M."/>
            <person name="Theissen G."/>
            <person name="Ulvskov P."/>
            <person name="Wakazuki S."/>
            <person name="Weng J.K."/>
            <person name="Willats W.W."/>
            <person name="Wipf D."/>
            <person name="Wolf P.G."/>
            <person name="Yang L."/>
            <person name="Zimmer A.D."/>
            <person name="Zhu Q."/>
            <person name="Mitros T."/>
            <person name="Hellsten U."/>
            <person name="Loque D."/>
            <person name="Otillar R."/>
            <person name="Salamov A."/>
            <person name="Schmutz J."/>
            <person name="Shapiro H."/>
            <person name="Lindquist E."/>
            <person name="Lucas S."/>
            <person name="Rokhsar D."/>
            <person name="Grigoriev I.V."/>
        </authorList>
    </citation>
    <scope>NUCLEOTIDE SEQUENCE [LARGE SCALE GENOMIC DNA]</scope>
</reference>
<gene>
    <name evidence="1" type="ORF">SELMODRAFT_423231</name>
</gene>
<organism evidence="2">
    <name type="scientific">Selaginella moellendorffii</name>
    <name type="common">Spikemoss</name>
    <dbReference type="NCBI Taxonomy" id="88036"/>
    <lineage>
        <taxon>Eukaryota</taxon>
        <taxon>Viridiplantae</taxon>
        <taxon>Streptophyta</taxon>
        <taxon>Embryophyta</taxon>
        <taxon>Tracheophyta</taxon>
        <taxon>Lycopodiopsida</taxon>
        <taxon>Selaginellales</taxon>
        <taxon>Selaginellaceae</taxon>
        <taxon>Selaginella</taxon>
    </lineage>
</organism>
<evidence type="ECO:0000313" key="1">
    <source>
        <dbReference type="EMBL" id="EFJ15069.1"/>
    </source>
</evidence>
<dbReference type="eggNOG" id="ENOG502SVZW">
    <property type="taxonomic scope" value="Eukaryota"/>
</dbReference>
<dbReference type="GO" id="GO:0006355">
    <property type="term" value="P:regulation of DNA-templated transcription"/>
    <property type="evidence" value="ECO:0007669"/>
    <property type="project" value="InterPro"/>
</dbReference>
<accession>D8SL02</accession>
<dbReference type="EMBL" id="GL377625">
    <property type="protein sequence ID" value="EFJ15069.1"/>
    <property type="molecule type" value="Genomic_DNA"/>
</dbReference>
<dbReference type="InterPro" id="IPR036093">
    <property type="entry name" value="NAC_dom_sf"/>
</dbReference>
<dbReference type="AlphaFoldDB" id="D8SL02"/>
<protein>
    <submittedName>
        <fullName evidence="1">Uncharacterized protein</fullName>
    </submittedName>
</protein>
<dbReference type="KEGG" id="smo:SELMODRAFT_423231"/>
<keyword evidence="2" id="KW-1185">Reference proteome</keyword>
<evidence type="ECO:0000313" key="2">
    <source>
        <dbReference type="Proteomes" id="UP000001514"/>
    </source>
</evidence>
<dbReference type="GO" id="GO:0003677">
    <property type="term" value="F:DNA binding"/>
    <property type="evidence" value="ECO:0007669"/>
    <property type="project" value="InterPro"/>
</dbReference>
<proteinExistence type="predicted"/>
<dbReference type="Proteomes" id="UP000001514">
    <property type="component" value="Unassembled WGS sequence"/>
</dbReference>
<sequence>MAASGAAIPCALPGCTKLAFFEESSGKQHECCGKTHHLMEMVRRNNGLLLNPPKLDGRCQLSSCNHPVWSGDHDFCCKRHALECLDQTQSIVARKCELPGCDLPVCVETTASGGIRVHDFCRWSHAKLSRSQGKRRPDVLSADRIVECLEDWISNQRINEIIPDTNFFSKHPWNVITPGSSTITLIAPLKWKRSSQRDNTTIEGCHWKQQGKQESFVLRGLKVEKRNLSYIATEQHSSDLSFSLVEYVLSDHPQFGAFKINARERAREKKVRVDKKKRKVNDDVKMLVDGFLADSPEIIF</sequence>
<dbReference type="HOGENOM" id="CLU_928738_0_0_1"/>
<dbReference type="OMA" id="SESHYCE"/>
<dbReference type="Gene3D" id="2.170.150.80">
    <property type="entry name" value="NAC domain"/>
    <property type="match status" value="1"/>
</dbReference>
<dbReference type="Gramene" id="EFJ15069">
    <property type="protein sequence ID" value="EFJ15069"/>
    <property type="gene ID" value="SELMODRAFT_423231"/>
</dbReference>